<keyword evidence="2" id="KW-1185">Reference proteome</keyword>
<dbReference type="Proteomes" id="UP000006854">
    <property type="component" value="Chromosome"/>
</dbReference>
<evidence type="ECO:0000313" key="2">
    <source>
        <dbReference type="Proteomes" id="UP000006854"/>
    </source>
</evidence>
<dbReference type="eggNOG" id="COG0510">
    <property type="taxonomic scope" value="Bacteria"/>
</dbReference>
<dbReference type="PATRIC" id="fig|953739.5.peg.907"/>
<evidence type="ECO:0008006" key="3">
    <source>
        <dbReference type="Google" id="ProtNLM"/>
    </source>
</evidence>
<gene>
    <name evidence="1" type="ordered locus">SVEN_5685</name>
</gene>
<dbReference type="HOGENOM" id="CLU_056001_1_0_11"/>
<evidence type="ECO:0000313" key="1">
    <source>
        <dbReference type="EMBL" id="CCA58971.1"/>
    </source>
</evidence>
<dbReference type="AlphaFoldDB" id="F2R9C8"/>
<dbReference type="EMBL" id="FR845719">
    <property type="protein sequence ID" value="CCA58971.1"/>
    <property type="molecule type" value="Genomic_DNA"/>
</dbReference>
<reference evidence="1 2" key="1">
    <citation type="journal article" date="2011" name="BMC Genomics">
        <title>Genome-wide analysis of the role of GlnR in Streptomyces venezuelae provides new insights into global nitrogen regulation in actinomycetes.</title>
        <authorList>
            <person name="Pullan S.T."/>
            <person name="Bibb M.J."/>
            <person name="Merrick M."/>
        </authorList>
    </citation>
    <scope>NUCLEOTIDE SEQUENCE [LARGE SCALE GENOMIC DNA]</scope>
    <source>
        <strain evidence="2">ATCC 10712 / CBS 650.69 / DSM 40230 / JCM 4526 / NBRC 13096 / PD 04745</strain>
    </source>
</reference>
<protein>
    <recommendedName>
        <fullName evidence="3">Aminoglycoside phosphotransferase</fullName>
    </recommendedName>
</protein>
<dbReference type="STRING" id="953739.SVEN_5685"/>
<sequence>MTVERAAAEAVFVAPAERGDRERMRRAHAAAARQFQVAASGPEVWGWQGRTLGRRAGHCWLRIVSAQVDKAGGRLWEGTATADTHVPRSVPRPRLRGVLDWISRDVAHRAELTEYVSVPPVTRGTPALDQDVNLPDSWWAELKSALGTLATVPTDRESVRQNWVDRNFRRFLGIDSIRIRETTTGHADLHWANLTRAPLVLLDWENWGRLPAGYDLGLLHAYSLAAPATAARIRSEFAHVLDTDAGRTGELVALAQLLQACSRGVHPTLAPLIARRAEELTHTPVPTR</sequence>
<name>F2R9C8_STRVP</name>
<dbReference type="KEGG" id="sve:SVEN_5685"/>
<dbReference type="OrthoDB" id="3680308at2"/>
<accession>F2R9C8</accession>
<organism evidence="1 2">
    <name type="scientific">Streptomyces venezuelae (strain ATCC 10712 / CBS 650.69 / DSM 40230 / JCM 4526 / NBRC 13096 / PD 04745)</name>
    <dbReference type="NCBI Taxonomy" id="953739"/>
    <lineage>
        <taxon>Bacteria</taxon>
        <taxon>Bacillati</taxon>
        <taxon>Actinomycetota</taxon>
        <taxon>Actinomycetes</taxon>
        <taxon>Kitasatosporales</taxon>
        <taxon>Streptomycetaceae</taxon>
        <taxon>Streptomyces</taxon>
    </lineage>
</organism>
<proteinExistence type="predicted"/>